<evidence type="ECO:0000313" key="7">
    <source>
        <dbReference type="Proteomes" id="UP000184248"/>
    </source>
</evidence>
<dbReference type="PANTHER" id="PTHR46305">
    <property type="match status" value="1"/>
</dbReference>
<dbReference type="InterPro" id="IPR003680">
    <property type="entry name" value="Flavodoxin_fold"/>
</dbReference>
<dbReference type="Proteomes" id="UP000184248">
    <property type="component" value="Unassembled WGS sequence"/>
</dbReference>
<dbReference type="PANTHER" id="PTHR46305:SF3">
    <property type="entry name" value="NADPH:QUINONE OXIDOREDUCTASE MDAB"/>
    <property type="match status" value="1"/>
</dbReference>
<dbReference type="AlphaFoldDB" id="A0A1M6PPJ0"/>
<keyword evidence="7" id="KW-1185">Reference proteome</keyword>
<evidence type="ECO:0000313" key="6">
    <source>
        <dbReference type="EMBL" id="SHK09821.1"/>
    </source>
</evidence>
<evidence type="ECO:0000256" key="3">
    <source>
        <dbReference type="ARBA" id="ARBA00022827"/>
    </source>
</evidence>
<evidence type="ECO:0000256" key="4">
    <source>
        <dbReference type="ARBA" id="ARBA00037981"/>
    </source>
</evidence>
<dbReference type="SUPFAM" id="SSF52218">
    <property type="entry name" value="Flavoproteins"/>
    <property type="match status" value="1"/>
</dbReference>
<dbReference type="Gene3D" id="3.40.50.360">
    <property type="match status" value="1"/>
</dbReference>
<dbReference type="Pfam" id="PF02525">
    <property type="entry name" value="Flavodoxin_2"/>
    <property type="match status" value="1"/>
</dbReference>
<proteinExistence type="inferred from homology"/>
<dbReference type="InterPro" id="IPR029039">
    <property type="entry name" value="Flavoprotein-like_sf"/>
</dbReference>
<dbReference type="EMBL" id="FRAL01000001">
    <property type="protein sequence ID" value="SHK09821.1"/>
    <property type="molecule type" value="Genomic_DNA"/>
</dbReference>
<sequence>MDFMNILLLNGAKAFAHSGGRYNDTLHETARRTLAEQGHQLQETRIDDGYDTEAEVEKWLWADAIILQMPGWWMGTPWTVKRYLDEVLTQGHGSLYASDGRSRHDPSLQYGSGGLLQGKHYLLSLTWNAPREAFDQPGNFFEGRGVDGVYFPVHKAMEFLGMSALPTYLANDVIKAPDIDTHQDEYRAHLERVFGDAVTTGA</sequence>
<name>A0A1M6PPJ0_9GAMM</name>
<comment type="cofactor">
    <cofactor evidence="1">
        <name>FAD</name>
        <dbReference type="ChEBI" id="CHEBI:57692"/>
    </cofactor>
</comment>
<comment type="similarity">
    <text evidence="4">Belongs to the oxidoreductase MdaB family.</text>
</comment>
<keyword evidence="3" id="KW-0274">FAD</keyword>
<organism evidence="6 7">
    <name type="scientific">Halomonas caseinilytica</name>
    <dbReference type="NCBI Taxonomy" id="438744"/>
    <lineage>
        <taxon>Bacteria</taxon>
        <taxon>Pseudomonadati</taxon>
        <taxon>Pseudomonadota</taxon>
        <taxon>Gammaproteobacteria</taxon>
        <taxon>Oceanospirillales</taxon>
        <taxon>Halomonadaceae</taxon>
        <taxon>Halomonas</taxon>
    </lineage>
</organism>
<protein>
    <submittedName>
        <fullName evidence="6">Modulator of drug activity B</fullName>
    </submittedName>
</protein>
<evidence type="ECO:0000256" key="1">
    <source>
        <dbReference type="ARBA" id="ARBA00001974"/>
    </source>
</evidence>
<feature type="domain" description="Flavodoxin-like fold" evidence="5">
    <location>
        <begin position="4"/>
        <end position="190"/>
    </location>
</feature>
<reference evidence="7" key="1">
    <citation type="submission" date="2016-11" db="EMBL/GenBank/DDBJ databases">
        <authorList>
            <person name="Varghese N."/>
            <person name="Submissions S."/>
        </authorList>
    </citation>
    <scope>NUCLEOTIDE SEQUENCE [LARGE SCALE GENOMIC DNA]</scope>
    <source>
        <strain evidence="7">ALO Sharm</strain>
    </source>
</reference>
<gene>
    <name evidence="6" type="ORF">SAMN05192556_101800</name>
</gene>
<keyword evidence="2" id="KW-0285">Flavoprotein</keyword>
<evidence type="ECO:0000256" key="2">
    <source>
        <dbReference type="ARBA" id="ARBA00022630"/>
    </source>
</evidence>
<accession>A0A1M6PPJ0</accession>
<evidence type="ECO:0000259" key="5">
    <source>
        <dbReference type="Pfam" id="PF02525"/>
    </source>
</evidence>
<dbReference type="InterPro" id="IPR052397">
    <property type="entry name" value="NADPH-QR_MdaB"/>
</dbReference>